<dbReference type="InterPro" id="IPR044926">
    <property type="entry name" value="RGS_subdomain_2"/>
</dbReference>
<dbReference type="GO" id="GO:0005886">
    <property type="term" value="C:plasma membrane"/>
    <property type="evidence" value="ECO:0007669"/>
    <property type="project" value="TreeGrafter"/>
</dbReference>
<feature type="compositionally biased region" description="Low complexity" evidence="2">
    <location>
        <begin position="525"/>
        <end position="534"/>
    </location>
</feature>
<feature type="compositionally biased region" description="Basic and acidic residues" evidence="2">
    <location>
        <begin position="566"/>
        <end position="578"/>
    </location>
</feature>
<dbReference type="SUPFAM" id="SSF54236">
    <property type="entry name" value="Ubiquitin-like"/>
    <property type="match status" value="2"/>
</dbReference>
<dbReference type="AlphaFoldDB" id="A0A4C1TDR8"/>
<dbReference type="STRING" id="151549.A0A4C1TDR8"/>
<dbReference type="PROSITE" id="PS50898">
    <property type="entry name" value="RBD"/>
    <property type="match status" value="1"/>
</dbReference>
<feature type="compositionally biased region" description="Basic and acidic residues" evidence="2">
    <location>
        <begin position="336"/>
        <end position="349"/>
    </location>
</feature>
<dbReference type="InterPro" id="IPR029071">
    <property type="entry name" value="Ubiquitin-like_domsf"/>
</dbReference>
<dbReference type="EMBL" id="BGZK01000047">
    <property type="protein sequence ID" value="GBP11710.1"/>
    <property type="molecule type" value="Genomic_DNA"/>
</dbReference>
<dbReference type="SMART" id="SM00455">
    <property type="entry name" value="RBD"/>
    <property type="match status" value="2"/>
</dbReference>
<dbReference type="Pfam" id="PF00615">
    <property type="entry name" value="RGS"/>
    <property type="match status" value="1"/>
</dbReference>
<dbReference type="GO" id="GO:0007165">
    <property type="term" value="P:signal transduction"/>
    <property type="evidence" value="ECO:0007669"/>
    <property type="project" value="InterPro"/>
</dbReference>
<dbReference type="Gene3D" id="1.10.167.10">
    <property type="entry name" value="Regulator of G-protein Signalling 4, domain 2"/>
    <property type="match status" value="1"/>
</dbReference>
<organism evidence="5 6">
    <name type="scientific">Eumeta variegata</name>
    <name type="common">Bagworm moth</name>
    <name type="synonym">Eumeta japonica</name>
    <dbReference type="NCBI Taxonomy" id="151549"/>
    <lineage>
        <taxon>Eukaryota</taxon>
        <taxon>Metazoa</taxon>
        <taxon>Ecdysozoa</taxon>
        <taxon>Arthropoda</taxon>
        <taxon>Hexapoda</taxon>
        <taxon>Insecta</taxon>
        <taxon>Pterygota</taxon>
        <taxon>Neoptera</taxon>
        <taxon>Endopterygota</taxon>
        <taxon>Lepidoptera</taxon>
        <taxon>Glossata</taxon>
        <taxon>Ditrysia</taxon>
        <taxon>Tineoidea</taxon>
        <taxon>Psychidae</taxon>
        <taxon>Oiketicinae</taxon>
        <taxon>Eumeta</taxon>
    </lineage>
</organism>
<dbReference type="Proteomes" id="UP000299102">
    <property type="component" value="Unassembled WGS sequence"/>
</dbReference>
<keyword evidence="1" id="KW-0343">GTPase activation</keyword>
<reference evidence="5 6" key="1">
    <citation type="journal article" date="2019" name="Commun. Biol.">
        <title>The bagworm genome reveals a unique fibroin gene that provides high tensile strength.</title>
        <authorList>
            <person name="Kono N."/>
            <person name="Nakamura H."/>
            <person name="Ohtoshi R."/>
            <person name="Tomita M."/>
            <person name="Numata K."/>
            <person name="Arakawa K."/>
        </authorList>
    </citation>
    <scope>NUCLEOTIDE SEQUENCE [LARGE SCALE GENOMIC DNA]</scope>
</reference>
<dbReference type="GO" id="GO:0005737">
    <property type="term" value="C:cytoplasm"/>
    <property type="evidence" value="ECO:0007669"/>
    <property type="project" value="TreeGrafter"/>
</dbReference>
<sequence length="791" mass="84824">MAVRVVARVADELEPLRFSYRHGACATNKSGRYERLHRKTVYSVSERALAVSVAAPATSRPVLAPAPGRSTRELLLSDIAIGLNDVEVERETSAVISCVRLQKWVKWRATAAARGVAPALVRHLAHVHKINITKCGTQEESESEASTSPGDSAPKKSRPVYENMQQLKLNFKTPPIHSLGEILAMLAAKDGFTINGITQSEFIRDSLSAKGYKLPMCVNDVMNLILKYYEDKKKEMIKELSDICSSGNRLSVSIDEWTSIVYIPGKCGAVEVRQIVEERLKHFGVKFESDVVAVTSDGPKSEVTAARNALHNDDEHSSSDETSGTDTGGGSCISDEEPRPQIIDDKNNAGERASPFRRWTTSAAAGGERDAASCAVAAEGDGARGGRVARWSLGLEQLLADEAGAGAFAAFLAKEFAVENIRFWNACERYAAAVADERVRAAAALWERHLADGAPEPVNVDAAARRAADPQRAPRPPPPDLFRSAQNQIFNLMKFDSYPRFLRSSLHAECARADLRGLPLPHAPASAPALPAASQDQAKLKKSASNASERRRSGGSLLPWARLRAASRDRDREHDDARAPSPASGSGPATVGCSLCRVVLPDGATSVVGVEAGVSVRALVDRLLARRALSAAAYDVLVMGDADAVPVDVDTPSTVLGGRQATVERRCVFRLELGGRRAVGVRCRPGKRLRHVLRPVLAKYSPAAAVEPLVLRDGRPVSLDTRVQEVDGARLQLAGLGEQPALAAAPSRTPEHDDEREPLSVRAALRPAPAPHAAPPLPPKPRLAGPAPAAS</sequence>
<protein>
    <submittedName>
        <fullName evidence="5">Regulator of G-protein signaling loco</fullName>
    </submittedName>
</protein>
<feature type="compositionally biased region" description="Basic and acidic residues" evidence="2">
    <location>
        <begin position="310"/>
        <end position="319"/>
    </location>
</feature>
<gene>
    <name evidence="5" type="primary">loco</name>
    <name evidence="5" type="ORF">EVAR_77823_1</name>
</gene>
<dbReference type="Gene3D" id="3.10.20.90">
    <property type="entry name" value="Phosphatidylinositol 3-kinase Catalytic Subunit, Chain A, domain 1"/>
    <property type="match status" value="2"/>
</dbReference>
<feature type="region of interest" description="Disordered" evidence="2">
    <location>
        <begin position="135"/>
        <end position="158"/>
    </location>
</feature>
<feature type="compositionally biased region" description="Basic and acidic residues" evidence="2">
    <location>
        <begin position="749"/>
        <end position="759"/>
    </location>
</feature>
<dbReference type="Gene3D" id="1.10.196.10">
    <property type="match status" value="1"/>
</dbReference>
<evidence type="ECO:0000259" key="3">
    <source>
        <dbReference type="PROSITE" id="PS50132"/>
    </source>
</evidence>
<keyword evidence="6" id="KW-1185">Reference proteome</keyword>
<accession>A0A4C1TDR8</accession>
<dbReference type="PROSITE" id="PS50132">
    <property type="entry name" value="RGS"/>
    <property type="match status" value="1"/>
</dbReference>
<comment type="caution">
    <text evidence="5">The sequence shown here is derived from an EMBL/GenBank/DDBJ whole genome shotgun (WGS) entry which is preliminary data.</text>
</comment>
<dbReference type="PANTHER" id="PTHR45945">
    <property type="entry name" value="REGULATOR OF G-PROTEIN SIGNALING LOCO"/>
    <property type="match status" value="1"/>
</dbReference>
<evidence type="ECO:0000313" key="5">
    <source>
        <dbReference type="EMBL" id="GBP11710.1"/>
    </source>
</evidence>
<dbReference type="PANTHER" id="PTHR45945:SF3">
    <property type="entry name" value="REGULATOR OF G-PROTEIN SIGNALING LOCO"/>
    <property type="match status" value="1"/>
</dbReference>
<dbReference type="GO" id="GO:0005096">
    <property type="term" value="F:GTPase activator activity"/>
    <property type="evidence" value="ECO:0007669"/>
    <property type="project" value="UniProtKB-KW"/>
</dbReference>
<evidence type="ECO:0000256" key="1">
    <source>
        <dbReference type="ARBA" id="ARBA00022468"/>
    </source>
</evidence>
<dbReference type="Pfam" id="PF02196">
    <property type="entry name" value="RBD"/>
    <property type="match status" value="1"/>
</dbReference>
<evidence type="ECO:0000256" key="2">
    <source>
        <dbReference type="SAM" id="MobiDB-lite"/>
    </source>
</evidence>
<evidence type="ECO:0000313" key="6">
    <source>
        <dbReference type="Proteomes" id="UP000299102"/>
    </source>
</evidence>
<feature type="region of interest" description="Disordered" evidence="2">
    <location>
        <begin position="308"/>
        <end position="356"/>
    </location>
</feature>
<feature type="region of interest" description="Disordered" evidence="2">
    <location>
        <begin position="525"/>
        <end position="588"/>
    </location>
</feature>
<dbReference type="GO" id="GO:0005634">
    <property type="term" value="C:nucleus"/>
    <property type="evidence" value="ECO:0007669"/>
    <property type="project" value="TreeGrafter"/>
</dbReference>
<proteinExistence type="predicted"/>
<dbReference type="InterPro" id="IPR036305">
    <property type="entry name" value="RGS_sf"/>
</dbReference>
<feature type="compositionally biased region" description="Low complexity" evidence="2">
    <location>
        <begin position="782"/>
        <end position="791"/>
    </location>
</feature>
<dbReference type="InterPro" id="IPR016137">
    <property type="entry name" value="RGS"/>
</dbReference>
<dbReference type="SUPFAM" id="SSF48097">
    <property type="entry name" value="Regulator of G-protein signaling, RGS"/>
    <property type="match status" value="1"/>
</dbReference>
<dbReference type="OrthoDB" id="196547at2759"/>
<dbReference type="GO" id="GO:0008277">
    <property type="term" value="P:regulation of G protein-coupled receptor signaling pathway"/>
    <property type="evidence" value="ECO:0007669"/>
    <property type="project" value="TreeGrafter"/>
</dbReference>
<feature type="domain" description="RBD" evidence="4">
    <location>
        <begin position="594"/>
        <end position="666"/>
    </location>
</feature>
<feature type="domain" description="RGS" evidence="3">
    <location>
        <begin position="394"/>
        <end position="504"/>
    </location>
</feature>
<dbReference type="SMART" id="SM00315">
    <property type="entry name" value="RGS"/>
    <property type="match status" value="1"/>
</dbReference>
<dbReference type="InterPro" id="IPR046995">
    <property type="entry name" value="RGS10/12/14-like"/>
</dbReference>
<dbReference type="PRINTS" id="PR01301">
    <property type="entry name" value="RGSPROTEIN"/>
</dbReference>
<evidence type="ECO:0000259" key="4">
    <source>
        <dbReference type="PROSITE" id="PS50898"/>
    </source>
</evidence>
<dbReference type="InterPro" id="IPR024066">
    <property type="entry name" value="RGS_subdom1/3"/>
</dbReference>
<feature type="region of interest" description="Disordered" evidence="2">
    <location>
        <begin position="462"/>
        <end position="483"/>
    </location>
</feature>
<feature type="compositionally biased region" description="Pro residues" evidence="2">
    <location>
        <begin position="768"/>
        <end position="781"/>
    </location>
</feature>
<dbReference type="InterPro" id="IPR003116">
    <property type="entry name" value="RBD_dom"/>
</dbReference>
<feature type="region of interest" description="Disordered" evidence="2">
    <location>
        <begin position="737"/>
        <end position="791"/>
    </location>
</feature>
<name>A0A4C1TDR8_EUMVA</name>